<dbReference type="GO" id="GO:0043420">
    <property type="term" value="P:anthranilate metabolic process"/>
    <property type="evidence" value="ECO:0007669"/>
    <property type="project" value="TreeGrafter"/>
</dbReference>
<dbReference type="AlphaFoldDB" id="A0A9X2PWJ8"/>
<evidence type="ECO:0000256" key="2">
    <source>
        <dbReference type="ARBA" id="ARBA00022801"/>
    </source>
</evidence>
<evidence type="ECO:0000256" key="3">
    <source>
        <dbReference type="ARBA" id="ARBA00022898"/>
    </source>
</evidence>
<dbReference type="SUPFAM" id="SSF53383">
    <property type="entry name" value="PLP-dependent transferases"/>
    <property type="match status" value="1"/>
</dbReference>
<dbReference type="InterPro" id="IPR015422">
    <property type="entry name" value="PyrdxlP-dep_Trfase_small"/>
</dbReference>
<evidence type="ECO:0000313" key="6">
    <source>
        <dbReference type="Proteomes" id="UP001155027"/>
    </source>
</evidence>
<dbReference type="GO" id="GO:0030429">
    <property type="term" value="F:kynureninase activity"/>
    <property type="evidence" value="ECO:0007669"/>
    <property type="project" value="UniProtKB-EC"/>
</dbReference>
<evidence type="ECO:0000259" key="4">
    <source>
        <dbReference type="Pfam" id="PF00266"/>
    </source>
</evidence>
<gene>
    <name evidence="5" type="ORF">GGP71_000629</name>
</gene>
<proteinExistence type="predicted"/>
<accession>A0A9X2PWJ8</accession>
<dbReference type="Pfam" id="PF00266">
    <property type="entry name" value="Aminotran_5"/>
    <property type="match status" value="1"/>
</dbReference>
<dbReference type="RefSeq" id="WP_259079449.1">
    <property type="nucleotide sequence ID" value="NZ_JANUAU010000002.1"/>
</dbReference>
<dbReference type="Gene3D" id="3.40.640.10">
    <property type="entry name" value="Type I PLP-dependent aspartate aminotransferase-like (Major domain)"/>
    <property type="match status" value="1"/>
</dbReference>
<dbReference type="InterPro" id="IPR015421">
    <property type="entry name" value="PyrdxlP-dep_Trfase_major"/>
</dbReference>
<dbReference type="InterPro" id="IPR015424">
    <property type="entry name" value="PyrdxlP-dep_Trfase"/>
</dbReference>
<dbReference type="GO" id="GO:0005737">
    <property type="term" value="C:cytoplasm"/>
    <property type="evidence" value="ECO:0007669"/>
    <property type="project" value="InterPro"/>
</dbReference>
<evidence type="ECO:0000313" key="5">
    <source>
        <dbReference type="EMBL" id="MCS3676722.1"/>
    </source>
</evidence>
<keyword evidence="3" id="KW-0663">Pyridoxal phosphate</keyword>
<sequence length="413" mass="45675">MSTPPIPSAYRFPDEPDAVEFRSFTHGLQPERVPHMMEQFTEDWRQRGVDAWNEVPNHWRSDADETVGWWTLPTYLGDEFVAPLLGAPPETCILQPSVHWTVQCLLSSPEVAARGTDVVVPETAFPSVLHSVQRWSDLRDLTPHVVAPTGDHRVDRSALLDAIGPDTALVALSHVGFTTGACLPDSFLQSVAERARRHDALFLLDGYHAAATRPIDVTQLGCDLYVGGLLKEASGSAGNTFLYLRDGLELAPRLTGWFGNAAPFEFRTEPSPHPDVRRRFLGGTTPVAPMYHAVEGVRLLLDVGLEAVRDHSLALTDRAIERADALDIPLRSPRAPTERSAMVLLEVPEAERLAAHLKQQHVYTDSRRNEVLRMAPFVWNTREEVDHAFNLIGDALDTGAYRSRSVDAAGPVT</sequence>
<feature type="domain" description="Aminotransferase class V" evidence="4">
    <location>
        <begin position="112"/>
        <end position="344"/>
    </location>
</feature>
<keyword evidence="1" id="KW-0662">Pyridine nucleotide biosynthesis</keyword>
<dbReference type="InterPro" id="IPR000192">
    <property type="entry name" value="Aminotrans_V_dom"/>
</dbReference>
<keyword evidence="2 5" id="KW-0378">Hydrolase</keyword>
<dbReference type="EMBL" id="JANUAU010000002">
    <property type="protein sequence ID" value="MCS3676722.1"/>
    <property type="molecule type" value="Genomic_DNA"/>
</dbReference>
<dbReference type="InterPro" id="IPR010111">
    <property type="entry name" value="Kynureninase"/>
</dbReference>
<dbReference type="GO" id="GO:0009435">
    <property type="term" value="P:NAD+ biosynthetic process"/>
    <property type="evidence" value="ECO:0007669"/>
    <property type="project" value="InterPro"/>
</dbReference>
<comment type="caution">
    <text evidence="5">The sequence shown here is derived from an EMBL/GenBank/DDBJ whole genome shotgun (WGS) entry which is preliminary data.</text>
</comment>
<reference evidence="5" key="1">
    <citation type="submission" date="2022-08" db="EMBL/GenBank/DDBJ databases">
        <title>Genomic Encyclopedia of Type Strains, Phase V (KMG-V): Genome sequencing to study the core and pangenomes of soil and plant-associated prokaryotes.</title>
        <authorList>
            <person name="Whitman W."/>
        </authorList>
    </citation>
    <scope>NUCLEOTIDE SEQUENCE</scope>
    <source>
        <strain evidence="5">0</strain>
    </source>
</reference>
<protein>
    <submittedName>
        <fullName evidence="5">Kynureninase</fullName>
        <ecNumber evidence="5">3.7.1.3</ecNumber>
    </submittedName>
</protein>
<dbReference type="PANTHER" id="PTHR14084">
    <property type="entry name" value="KYNURENINASE"/>
    <property type="match status" value="1"/>
</dbReference>
<dbReference type="GO" id="GO:0030170">
    <property type="term" value="F:pyridoxal phosphate binding"/>
    <property type="evidence" value="ECO:0007669"/>
    <property type="project" value="InterPro"/>
</dbReference>
<dbReference type="EC" id="3.7.1.3" evidence="5"/>
<organism evidence="5 6">
    <name type="scientific">Salinibacter ruber</name>
    <dbReference type="NCBI Taxonomy" id="146919"/>
    <lineage>
        <taxon>Bacteria</taxon>
        <taxon>Pseudomonadati</taxon>
        <taxon>Rhodothermota</taxon>
        <taxon>Rhodothermia</taxon>
        <taxon>Rhodothermales</taxon>
        <taxon>Salinibacteraceae</taxon>
        <taxon>Salinibacter</taxon>
    </lineage>
</organism>
<dbReference type="Proteomes" id="UP001155027">
    <property type="component" value="Unassembled WGS sequence"/>
</dbReference>
<name>A0A9X2PWJ8_9BACT</name>
<dbReference type="Gene3D" id="3.90.1150.10">
    <property type="entry name" value="Aspartate Aminotransferase, domain 1"/>
    <property type="match status" value="1"/>
</dbReference>
<dbReference type="PANTHER" id="PTHR14084:SF0">
    <property type="entry name" value="KYNURENINASE"/>
    <property type="match status" value="1"/>
</dbReference>
<dbReference type="GO" id="GO:0019441">
    <property type="term" value="P:L-tryptophan catabolic process to kynurenine"/>
    <property type="evidence" value="ECO:0007669"/>
    <property type="project" value="TreeGrafter"/>
</dbReference>
<evidence type="ECO:0000256" key="1">
    <source>
        <dbReference type="ARBA" id="ARBA00022642"/>
    </source>
</evidence>